<keyword evidence="9" id="KW-0460">Magnesium</keyword>
<evidence type="ECO:0000256" key="1">
    <source>
        <dbReference type="ARBA" id="ARBA00005094"/>
    </source>
</evidence>
<evidence type="ECO:0000259" key="11">
    <source>
        <dbReference type="Pfam" id="PF08436"/>
    </source>
</evidence>
<feature type="domain" description="DXP reductoisomerase C-terminal" evidence="12">
    <location>
        <begin position="265"/>
        <end position="381"/>
    </location>
</feature>
<evidence type="ECO:0000256" key="6">
    <source>
        <dbReference type="ARBA" id="ARBA00023211"/>
    </source>
</evidence>
<feature type="binding site" evidence="9">
    <location>
        <position position="12"/>
    </location>
    <ligand>
        <name>NADPH</name>
        <dbReference type="ChEBI" id="CHEBI:57783"/>
    </ligand>
</feature>
<dbReference type="SUPFAM" id="SSF51735">
    <property type="entry name" value="NAD(P)-binding Rossmann-fold domains"/>
    <property type="match status" value="1"/>
</dbReference>
<evidence type="ECO:0000256" key="8">
    <source>
        <dbReference type="ARBA" id="ARBA00048543"/>
    </source>
</evidence>
<dbReference type="SUPFAM" id="SSF69055">
    <property type="entry name" value="1-deoxy-D-xylulose-5-phosphate reductoisomerase, C-terminal domain"/>
    <property type="match status" value="1"/>
</dbReference>
<feature type="binding site" evidence="9">
    <location>
        <position position="180"/>
    </location>
    <ligand>
        <name>1-deoxy-D-xylulose 5-phosphate</name>
        <dbReference type="ChEBI" id="CHEBI:57792"/>
    </ligand>
</feature>
<feature type="binding site" evidence="9">
    <location>
        <position position="221"/>
    </location>
    <ligand>
        <name>1-deoxy-D-xylulose 5-phosphate</name>
        <dbReference type="ChEBI" id="CHEBI:57792"/>
    </ligand>
</feature>
<feature type="domain" description="1-deoxy-D-xylulose 5-phosphate reductoisomerase C-terminal" evidence="11">
    <location>
        <begin position="145"/>
        <end position="233"/>
    </location>
</feature>
<feature type="binding site" evidence="9">
    <location>
        <position position="124"/>
    </location>
    <ligand>
        <name>1-deoxy-D-xylulose 5-phosphate</name>
        <dbReference type="ChEBI" id="CHEBI:57792"/>
    </ligand>
</feature>
<feature type="binding site" evidence="9">
    <location>
        <position position="14"/>
    </location>
    <ligand>
        <name>NADPH</name>
        <dbReference type="ChEBI" id="CHEBI:57783"/>
    </ligand>
</feature>
<evidence type="ECO:0000313" key="14">
    <source>
        <dbReference type="Proteomes" id="UP000295135"/>
    </source>
</evidence>
<comment type="function">
    <text evidence="9">Catalyzes the NADPH-dependent rearrangement and reduction of 1-deoxy-D-xylulose-5-phosphate (DXP) to 2-C-methyl-D-erythritol 4-phosphate (MEP).</text>
</comment>
<evidence type="ECO:0000256" key="2">
    <source>
        <dbReference type="ARBA" id="ARBA00006825"/>
    </source>
</evidence>
<keyword evidence="7 9" id="KW-0414">Isoprene biosynthesis</keyword>
<dbReference type="InterPro" id="IPR036291">
    <property type="entry name" value="NAD(P)-bd_dom_sf"/>
</dbReference>
<keyword evidence="3 9" id="KW-0479">Metal-binding</keyword>
<evidence type="ECO:0000259" key="12">
    <source>
        <dbReference type="Pfam" id="PF13288"/>
    </source>
</evidence>
<evidence type="ECO:0000256" key="7">
    <source>
        <dbReference type="ARBA" id="ARBA00023229"/>
    </source>
</evidence>
<dbReference type="Pfam" id="PF02670">
    <property type="entry name" value="DXP_reductoisom"/>
    <property type="match status" value="1"/>
</dbReference>
<dbReference type="GO" id="GO:0016853">
    <property type="term" value="F:isomerase activity"/>
    <property type="evidence" value="ECO:0007669"/>
    <property type="project" value="UniProtKB-KW"/>
</dbReference>
<keyword evidence="4 9" id="KW-0521">NADP</keyword>
<comment type="cofactor">
    <cofactor evidence="9">
        <name>Mg(2+)</name>
        <dbReference type="ChEBI" id="CHEBI:18420"/>
    </cofactor>
    <cofactor evidence="9">
        <name>Mn(2+)</name>
        <dbReference type="ChEBI" id="CHEBI:29035"/>
    </cofactor>
</comment>
<dbReference type="InterPro" id="IPR026877">
    <property type="entry name" value="DXPR_C"/>
</dbReference>
<gene>
    <name evidence="9" type="primary">dxr</name>
    <name evidence="13" type="ORF">EDC61_11110</name>
</gene>
<keyword evidence="13" id="KW-0413">Isomerase</keyword>
<dbReference type="FunFam" id="3.40.50.720:FF:000045">
    <property type="entry name" value="1-deoxy-D-xylulose 5-phosphate reductoisomerase"/>
    <property type="match status" value="1"/>
</dbReference>
<feature type="binding site" evidence="9">
    <location>
        <position position="209"/>
    </location>
    <ligand>
        <name>NADPH</name>
        <dbReference type="ChEBI" id="CHEBI:57783"/>
    </ligand>
</feature>
<evidence type="ECO:0000313" key="13">
    <source>
        <dbReference type="EMBL" id="TCS71134.1"/>
    </source>
</evidence>
<comment type="pathway">
    <text evidence="1 9">Isoprenoid biosynthesis; isopentenyl diphosphate biosynthesis via DXP pathway; isopentenyl diphosphate from 1-deoxy-D-xylulose 5-phosphate: step 1/6.</text>
</comment>
<dbReference type="NCBIfam" id="NF009114">
    <property type="entry name" value="PRK12464.1"/>
    <property type="match status" value="1"/>
</dbReference>
<dbReference type="GO" id="GO:0030145">
    <property type="term" value="F:manganese ion binding"/>
    <property type="evidence" value="ECO:0007669"/>
    <property type="project" value="TreeGrafter"/>
</dbReference>
<keyword evidence="5 9" id="KW-0560">Oxidoreductase</keyword>
<feature type="binding site" evidence="9">
    <location>
        <position position="225"/>
    </location>
    <ligand>
        <name>Mn(2+)</name>
        <dbReference type="ChEBI" id="CHEBI:29035"/>
    </ligand>
</feature>
<dbReference type="PIRSF" id="PIRSF006205">
    <property type="entry name" value="Dxp_reductismrs"/>
    <property type="match status" value="1"/>
</dbReference>
<feature type="binding site" evidence="9">
    <location>
        <position position="151"/>
    </location>
    <ligand>
        <name>1-deoxy-D-xylulose 5-phosphate</name>
        <dbReference type="ChEBI" id="CHEBI:57792"/>
    </ligand>
</feature>
<feature type="binding site" evidence="9">
    <location>
        <position position="216"/>
    </location>
    <ligand>
        <name>1-deoxy-D-xylulose 5-phosphate</name>
        <dbReference type="ChEBI" id="CHEBI:57792"/>
    </ligand>
</feature>
<comment type="catalytic activity">
    <reaction evidence="8">
        <text>2-C-methyl-D-erythritol 4-phosphate + NADP(+) = 1-deoxy-D-xylulose 5-phosphate + NADPH + H(+)</text>
        <dbReference type="Rhea" id="RHEA:13717"/>
        <dbReference type="ChEBI" id="CHEBI:15378"/>
        <dbReference type="ChEBI" id="CHEBI:57783"/>
        <dbReference type="ChEBI" id="CHEBI:57792"/>
        <dbReference type="ChEBI" id="CHEBI:58262"/>
        <dbReference type="ChEBI" id="CHEBI:58349"/>
        <dbReference type="EC" id="1.1.1.267"/>
    </reaction>
    <physiologicalReaction direction="right-to-left" evidence="8">
        <dbReference type="Rhea" id="RHEA:13719"/>
    </physiologicalReaction>
</comment>
<comment type="similarity">
    <text evidence="2 9">Belongs to the DXR family.</text>
</comment>
<protein>
    <recommendedName>
        <fullName evidence="9">1-deoxy-D-xylulose 5-phosphate reductoisomerase</fullName>
        <shortName evidence="9">DXP reductoisomerase</shortName>
        <ecNumber evidence="9">1.1.1.267</ecNumber>
    </recommendedName>
    <alternativeName>
        <fullName evidence="9">1-deoxyxylulose-5-phosphate reductoisomerase</fullName>
    </alternativeName>
    <alternativeName>
        <fullName evidence="9">2-C-methyl-D-erythritol 4-phosphate synthase</fullName>
    </alternativeName>
</protein>
<feature type="binding site" evidence="9">
    <location>
        <position position="225"/>
    </location>
    <ligand>
        <name>1-deoxy-D-xylulose 5-phosphate</name>
        <dbReference type="ChEBI" id="CHEBI:57792"/>
    </ligand>
</feature>
<evidence type="ECO:0000256" key="5">
    <source>
        <dbReference type="ARBA" id="ARBA00023002"/>
    </source>
</evidence>
<dbReference type="NCBIfam" id="NF003938">
    <property type="entry name" value="PRK05447.1-1"/>
    <property type="match status" value="1"/>
</dbReference>
<feature type="binding site" evidence="9">
    <location>
        <position position="125"/>
    </location>
    <ligand>
        <name>NADPH</name>
        <dbReference type="ChEBI" id="CHEBI:57783"/>
    </ligand>
</feature>
<accession>A0A4R3JU50</accession>
<dbReference type="GO" id="GO:0030604">
    <property type="term" value="F:1-deoxy-D-xylulose-5-phosphate reductoisomerase activity"/>
    <property type="evidence" value="ECO:0007669"/>
    <property type="project" value="UniProtKB-UniRule"/>
</dbReference>
<dbReference type="NCBIfam" id="TIGR00243">
    <property type="entry name" value="Dxr"/>
    <property type="match status" value="1"/>
</dbReference>
<dbReference type="InterPro" id="IPR036169">
    <property type="entry name" value="DXPR_C_sf"/>
</dbReference>
<dbReference type="HAMAP" id="MF_00183">
    <property type="entry name" value="DXP_reductoisom"/>
    <property type="match status" value="1"/>
</dbReference>
<dbReference type="InterPro" id="IPR003821">
    <property type="entry name" value="DXP_reductoisomerase"/>
</dbReference>
<evidence type="ECO:0000256" key="9">
    <source>
        <dbReference type="HAMAP-Rule" id="MF_00183"/>
    </source>
</evidence>
<dbReference type="AlphaFoldDB" id="A0A4R3JU50"/>
<name>A0A4R3JU50_9PROT</name>
<dbReference type="Gene3D" id="3.40.50.720">
    <property type="entry name" value="NAD(P)-binding Rossmann-like Domain"/>
    <property type="match status" value="1"/>
</dbReference>
<feature type="domain" description="1-deoxy-D-xylulose 5-phosphate reductoisomerase N-terminal" evidence="10">
    <location>
        <begin position="5"/>
        <end position="131"/>
    </location>
</feature>
<feature type="binding site" evidence="9">
    <location>
        <position position="151"/>
    </location>
    <ligand>
        <name>Mn(2+)</name>
        <dbReference type="ChEBI" id="CHEBI:29035"/>
    </ligand>
</feature>
<evidence type="ECO:0000259" key="10">
    <source>
        <dbReference type="Pfam" id="PF02670"/>
    </source>
</evidence>
<feature type="binding site" evidence="9">
    <location>
        <position position="203"/>
    </location>
    <ligand>
        <name>1-deoxy-D-xylulose 5-phosphate</name>
        <dbReference type="ChEBI" id="CHEBI:57792"/>
    </ligand>
</feature>
<evidence type="ECO:0000256" key="4">
    <source>
        <dbReference type="ARBA" id="ARBA00022857"/>
    </source>
</evidence>
<dbReference type="OrthoDB" id="9806546at2"/>
<comment type="caution">
    <text evidence="9">Lacks conserved residue(s) required for the propagation of feature annotation.</text>
</comment>
<dbReference type="Proteomes" id="UP000295135">
    <property type="component" value="Unassembled WGS sequence"/>
</dbReference>
<keyword evidence="14" id="KW-1185">Reference proteome</keyword>
<dbReference type="PANTHER" id="PTHR30525:SF0">
    <property type="entry name" value="1-DEOXY-D-XYLULOSE 5-PHOSPHATE REDUCTOISOMERASE, CHLOROPLASTIC"/>
    <property type="match status" value="1"/>
</dbReference>
<feature type="binding site" evidence="9">
    <location>
        <position position="222"/>
    </location>
    <ligand>
        <name>1-deoxy-D-xylulose 5-phosphate</name>
        <dbReference type="ChEBI" id="CHEBI:57792"/>
    </ligand>
</feature>
<comment type="caution">
    <text evidence="13">The sequence shown here is derived from an EMBL/GenBank/DDBJ whole genome shotgun (WGS) entry which is preliminary data.</text>
</comment>
<dbReference type="Pfam" id="PF08436">
    <property type="entry name" value="DXP_redisom_C"/>
    <property type="match status" value="1"/>
</dbReference>
<feature type="binding site" evidence="9">
    <location>
        <position position="11"/>
    </location>
    <ligand>
        <name>NADPH</name>
        <dbReference type="ChEBI" id="CHEBI:57783"/>
    </ligand>
</feature>
<dbReference type="PANTHER" id="PTHR30525">
    <property type="entry name" value="1-DEOXY-D-XYLULOSE 5-PHOSPHATE REDUCTOISOMERASE"/>
    <property type="match status" value="1"/>
</dbReference>
<dbReference type="EMBL" id="SLZY01000011">
    <property type="protein sequence ID" value="TCS71134.1"/>
    <property type="molecule type" value="Genomic_DNA"/>
</dbReference>
<dbReference type="InterPro" id="IPR013512">
    <property type="entry name" value="DXP_reductoisomerase_N"/>
</dbReference>
<sequence>MRQALIILGATGTIGVNTLDVVARHPERFRVVALTGFNQIDKLAEQCRRFQPRYAVVPDAQRAQALQQLLSGGQTEVLHGEAALEQVVALPEVDSVMAAIVGAAGLRPALAAARAGKRILLANKETLVMAGRFFMQAVREGGAILLPIDSEHNAVFQSLPANYDGDLARHGVRRILLTASGGPFRTRPVETLAAVTPEEAVAHPNWVMGKKISVDSATMMNKGLEVIEAHWLFNARPEQIEVVIHPQSIVHSMVEYLDGSVLAQLSHPDMRTPIAHALAYPERIEAGVPWLDLAKTGSLTFESPDTRRFPCLKLAFDALQADTTAPTVLNAANEEAVAAFLDRRIPYLAIPATLDHALQRLAGARADSLDDLVAIDQEARAIARDFIAKQ</sequence>
<organism evidence="13 14">
    <name type="scientific">Sulfuritortus calidifontis</name>
    <dbReference type="NCBI Taxonomy" id="1914471"/>
    <lineage>
        <taxon>Bacteria</taxon>
        <taxon>Pseudomonadati</taxon>
        <taxon>Pseudomonadota</taxon>
        <taxon>Betaproteobacteria</taxon>
        <taxon>Nitrosomonadales</taxon>
        <taxon>Thiobacillaceae</taxon>
        <taxon>Sulfuritortus</taxon>
    </lineage>
</organism>
<dbReference type="Pfam" id="PF13288">
    <property type="entry name" value="DXPR_C"/>
    <property type="match status" value="1"/>
</dbReference>
<dbReference type="RefSeq" id="WP_126461766.1">
    <property type="nucleotide sequence ID" value="NZ_AP018721.1"/>
</dbReference>
<dbReference type="InterPro" id="IPR013644">
    <property type="entry name" value="DXP_reductoisomerase_C"/>
</dbReference>
<feature type="binding site" evidence="9">
    <location>
        <position position="123"/>
    </location>
    <ligand>
        <name>NADPH</name>
        <dbReference type="ChEBI" id="CHEBI:57783"/>
    </ligand>
</feature>
<dbReference type="GO" id="GO:0070402">
    <property type="term" value="F:NADPH binding"/>
    <property type="evidence" value="ECO:0007669"/>
    <property type="project" value="InterPro"/>
</dbReference>
<evidence type="ECO:0000256" key="3">
    <source>
        <dbReference type="ARBA" id="ARBA00022723"/>
    </source>
</evidence>
<dbReference type="EC" id="1.1.1.267" evidence="9"/>
<dbReference type="Gene3D" id="1.10.1740.10">
    <property type="match status" value="1"/>
</dbReference>
<feature type="binding site" evidence="9">
    <location>
        <position position="149"/>
    </location>
    <ligand>
        <name>Mn(2+)</name>
        <dbReference type="ChEBI" id="CHEBI:29035"/>
    </ligand>
</feature>
<proteinExistence type="inferred from homology"/>
<dbReference type="GO" id="GO:0051484">
    <property type="term" value="P:isopentenyl diphosphate biosynthetic process, methylerythritol 4-phosphate pathway involved in terpenoid biosynthetic process"/>
    <property type="evidence" value="ECO:0007669"/>
    <property type="project" value="UniProtKB-ARBA"/>
</dbReference>
<dbReference type="SUPFAM" id="SSF55347">
    <property type="entry name" value="Glyceraldehyde-3-phosphate dehydrogenase-like, C-terminal domain"/>
    <property type="match status" value="1"/>
</dbReference>
<reference evidence="13 14" key="1">
    <citation type="submission" date="2019-03" db="EMBL/GenBank/DDBJ databases">
        <title>Genomic Encyclopedia of Type Strains, Phase IV (KMG-IV): sequencing the most valuable type-strain genomes for metagenomic binning, comparative biology and taxonomic classification.</title>
        <authorList>
            <person name="Goeker M."/>
        </authorList>
    </citation>
    <scope>NUCLEOTIDE SEQUENCE [LARGE SCALE GENOMIC DNA]</scope>
    <source>
        <strain evidence="13 14">DSM 103923</strain>
    </source>
</reference>
<feature type="binding site" evidence="9">
    <location>
        <position position="150"/>
    </location>
    <ligand>
        <name>1-deoxy-D-xylulose 5-phosphate</name>
        <dbReference type="ChEBI" id="CHEBI:57792"/>
    </ligand>
</feature>
<keyword evidence="6 9" id="KW-0464">Manganese</keyword>
<dbReference type="UniPathway" id="UPA00056">
    <property type="reaction ID" value="UER00092"/>
</dbReference>